<sequence>MNEDTEWNDILRTHGILPREVDEIVEDTVTGEEEGLEGGDLDSEWEDLEEDSVVQGYMQRRREEIKAYVERAKYGEIMPIRREEWRVEVTEASKKVPVLVFLYKDALLASNLLSEVLLALAKEYPYIKVVKIQGDKAIEGYPDKNLPTLLVYDKEDLSGQKTSISADITIESRELEEWFMGLGILKCNEVNQCRYLRTKKNLETI</sequence>
<comment type="caution">
    <text evidence="1">The sequence shown here is derived from an EMBL/GenBank/DDBJ whole genome shotgun (WGS) entry which is preliminary data.</text>
</comment>
<proteinExistence type="predicted"/>
<accession>A0ACB7CGP0</accession>
<evidence type="ECO:0000313" key="2">
    <source>
        <dbReference type="Proteomes" id="UP000768646"/>
    </source>
</evidence>
<dbReference type="EMBL" id="JABTEG010000002">
    <property type="protein sequence ID" value="KAG4305817.1"/>
    <property type="molecule type" value="Genomic_DNA"/>
</dbReference>
<name>A0ACB7CGP0_9ASCO</name>
<keyword evidence="2" id="KW-1185">Reference proteome</keyword>
<gene>
    <name evidence="1" type="ORF">PORY_000727</name>
</gene>
<protein>
    <submittedName>
        <fullName evidence="1">Uncharacterized protein</fullName>
    </submittedName>
</protein>
<reference evidence="1 2" key="1">
    <citation type="journal article" date="2021" name="Commun. Biol.">
        <title>Genomic insights into the host specific adaptation of the Pneumocystis genus.</title>
        <authorList>
            <person name="Cisse O.H."/>
            <person name="Ma L."/>
            <person name="Dekker J.P."/>
            <person name="Khil P.P."/>
            <person name="Youn J.-H."/>
            <person name="Brenchley J.M."/>
            <person name="Blair R."/>
            <person name="Pahar B."/>
            <person name="Chabe M."/>
            <person name="Van Rompay K.K.A."/>
            <person name="Keesler R."/>
            <person name="Sukura A."/>
            <person name="Hirsch V."/>
            <person name="Kutty G."/>
            <person name="Liu Y."/>
            <person name="Peng L."/>
            <person name="Chen J."/>
            <person name="Song J."/>
            <person name="Weissenbacher-Lang C."/>
            <person name="Xu J."/>
            <person name="Upham N.S."/>
            <person name="Stajich J.E."/>
            <person name="Cuomo C.A."/>
            <person name="Cushion M.T."/>
            <person name="Kovacs J.A."/>
        </authorList>
    </citation>
    <scope>NUCLEOTIDE SEQUENCE [LARGE SCALE GENOMIC DNA]</scope>
    <source>
        <strain evidence="1 2">RABM</strain>
    </source>
</reference>
<organism evidence="1 2">
    <name type="scientific">Pneumocystis oryctolagi</name>
    <dbReference type="NCBI Taxonomy" id="42067"/>
    <lineage>
        <taxon>Eukaryota</taxon>
        <taxon>Fungi</taxon>
        <taxon>Dikarya</taxon>
        <taxon>Ascomycota</taxon>
        <taxon>Taphrinomycotina</taxon>
        <taxon>Pneumocystomycetes</taxon>
        <taxon>Pneumocystaceae</taxon>
        <taxon>Pneumocystis</taxon>
    </lineage>
</organism>
<dbReference type="Proteomes" id="UP000768646">
    <property type="component" value="Unassembled WGS sequence"/>
</dbReference>
<evidence type="ECO:0000313" key="1">
    <source>
        <dbReference type="EMBL" id="KAG4305817.1"/>
    </source>
</evidence>